<dbReference type="InterPro" id="IPR007296">
    <property type="entry name" value="DUF403"/>
</dbReference>
<protein>
    <recommendedName>
        <fullName evidence="1">DUF403 domain-containing protein</fullName>
    </recommendedName>
</protein>
<dbReference type="InterPro" id="IPR051680">
    <property type="entry name" value="ATP-dep_Glu-Cys_Ligase-2"/>
</dbReference>
<dbReference type="OrthoDB" id="9803532at2"/>
<organism evidence="2 3">
    <name type="scientific">Kolteria novifilia</name>
    <dbReference type="NCBI Taxonomy" id="2527975"/>
    <lineage>
        <taxon>Bacteria</taxon>
        <taxon>Pseudomonadati</taxon>
        <taxon>Planctomycetota</taxon>
        <taxon>Planctomycetia</taxon>
        <taxon>Kolteriales</taxon>
        <taxon>Kolteriaceae</taxon>
        <taxon>Kolteria</taxon>
    </lineage>
</organism>
<gene>
    <name evidence="2" type="ORF">Pan216_53310</name>
</gene>
<dbReference type="KEGG" id="knv:Pan216_53310"/>
<dbReference type="EMBL" id="CP036279">
    <property type="protein sequence ID" value="QDU64441.1"/>
    <property type="molecule type" value="Genomic_DNA"/>
</dbReference>
<dbReference type="AlphaFoldDB" id="A0A518BBS9"/>
<accession>A0A518BBS9</accession>
<dbReference type="PANTHER" id="PTHR34595:SF7">
    <property type="entry name" value="SLL1039 PROTEIN"/>
    <property type="match status" value="1"/>
</dbReference>
<name>A0A518BBS9_9BACT</name>
<dbReference type="Proteomes" id="UP000317093">
    <property type="component" value="Chromosome"/>
</dbReference>
<proteinExistence type="predicted"/>
<sequence length="314" mass="35885">MLSRVADSVHWMSRYVERAENVARFIDVNYSLLLGDENEAIGGQWAPLVYTTGDHEAFEKCYDETTRENVLRFLAFDKRNPNSILSCLGKARENARTIREIISSTMWEEINKYYLMVRASADHPRVLDQPFDFCNRVKLASHLHVGVTDSTMSHSEAWHFARMGRLIERADKTSRIVDVQYYILLPNPEDVGTALDVIRWSALLRSASALEMYRRVHGKITPERVADFLMLDRHFPRSLHFCVVKTQESLMAITGTPPGAFSNPTEQKVGMLRAELDYSSIGGIVREGLHEFVDEFQAKLNAVSSTIQEDFFTT</sequence>
<feature type="domain" description="DUF403" evidence="1">
    <location>
        <begin position="1"/>
        <end position="312"/>
    </location>
</feature>
<dbReference type="RefSeq" id="WP_145262657.1">
    <property type="nucleotide sequence ID" value="NZ_CP036279.1"/>
</dbReference>
<evidence type="ECO:0000313" key="2">
    <source>
        <dbReference type="EMBL" id="QDU64441.1"/>
    </source>
</evidence>
<evidence type="ECO:0000313" key="3">
    <source>
        <dbReference type="Proteomes" id="UP000317093"/>
    </source>
</evidence>
<keyword evidence="3" id="KW-1185">Reference proteome</keyword>
<reference evidence="2 3" key="1">
    <citation type="submission" date="2019-02" db="EMBL/GenBank/DDBJ databases">
        <title>Deep-cultivation of Planctomycetes and their phenomic and genomic characterization uncovers novel biology.</title>
        <authorList>
            <person name="Wiegand S."/>
            <person name="Jogler M."/>
            <person name="Boedeker C."/>
            <person name="Pinto D."/>
            <person name="Vollmers J."/>
            <person name="Rivas-Marin E."/>
            <person name="Kohn T."/>
            <person name="Peeters S.H."/>
            <person name="Heuer A."/>
            <person name="Rast P."/>
            <person name="Oberbeckmann S."/>
            <person name="Bunk B."/>
            <person name="Jeske O."/>
            <person name="Meyerdierks A."/>
            <person name="Storesund J.E."/>
            <person name="Kallscheuer N."/>
            <person name="Luecker S."/>
            <person name="Lage O.M."/>
            <person name="Pohl T."/>
            <person name="Merkel B.J."/>
            <person name="Hornburger P."/>
            <person name="Mueller R.-W."/>
            <person name="Bruemmer F."/>
            <person name="Labrenz M."/>
            <person name="Spormann A.M."/>
            <person name="Op den Camp H."/>
            <person name="Overmann J."/>
            <person name="Amann R."/>
            <person name="Jetten M.S.M."/>
            <person name="Mascher T."/>
            <person name="Medema M.H."/>
            <person name="Devos D.P."/>
            <person name="Kaster A.-K."/>
            <person name="Ovreas L."/>
            <person name="Rohde M."/>
            <person name="Galperin M.Y."/>
            <person name="Jogler C."/>
        </authorList>
    </citation>
    <scope>NUCLEOTIDE SEQUENCE [LARGE SCALE GENOMIC DNA]</scope>
    <source>
        <strain evidence="2 3">Pan216</strain>
    </source>
</reference>
<dbReference type="Pfam" id="PF04168">
    <property type="entry name" value="Alpha-E"/>
    <property type="match status" value="1"/>
</dbReference>
<dbReference type="PANTHER" id="PTHR34595">
    <property type="entry name" value="BLR5612 PROTEIN"/>
    <property type="match status" value="1"/>
</dbReference>
<evidence type="ECO:0000259" key="1">
    <source>
        <dbReference type="Pfam" id="PF04168"/>
    </source>
</evidence>